<protein>
    <recommendedName>
        <fullName evidence="1">AB hydrolase-1 domain-containing protein</fullName>
    </recommendedName>
</protein>
<evidence type="ECO:0000313" key="2">
    <source>
        <dbReference type="EMBL" id="GAC66919.1"/>
    </source>
</evidence>
<dbReference type="EMBL" id="BANX01000005">
    <property type="protein sequence ID" value="GAC66919.1"/>
    <property type="molecule type" value="Genomic_DNA"/>
</dbReference>
<dbReference type="Proteomes" id="UP000011666">
    <property type="component" value="Unassembled WGS sequence"/>
</dbReference>
<sequence>MHRMTLTEPAVEARDGVGIRRDVIVDGHRIAYLEAGQGDRTVVLLHGLAASWDYWHRTIPALAETHRVIAVDLPGFGRSEKRSARGLDDLRHVVPALFDAVGVDRCDLIGHSMGTLVACEIAARHPDRIDRVVLSGGPITSVIDLFNNPIRTLSSNPRVATFLIEAATAGLRPPASVRRLILGRRWARWLATRPYVPHPAKLADEDVAGILVGVGAPGVFSTLREGFGYDLRPALAGVDRPIIVVNGERDLICPPADARAFAADNDAVEAVHIIPDVGHWAMLEAPDEFNEIVVEFLQRSRAAESGRGSS</sequence>
<dbReference type="GO" id="GO:0003824">
    <property type="term" value="F:catalytic activity"/>
    <property type="evidence" value="ECO:0007669"/>
    <property type="project" value="InterPro"/>
</dbReference>
<evidence type="ECO:0000313" key="3">
    <source>
        <dbReference type="Proteomes" id="UP000011666"/>
    </source>
</evidence>
<feature type="domain" description="AB hydrolase-1" evidence="1">
    <location>
        <begin position="41"/>
        <end position="160"/>
    </location>
</feature>
<dbReference type="PRINTS" id="PR00111">
    <property type="entry name" value="ABHYDROLASE"/>
</dbReference>
<dbReference type="InterPro" id="IPR000073">
    <property type="entry name" value="AB_hydrolase_1"/>
</dbReference>
<dbReference type="PRINTS" id="PR00412">
    <property type="entry name" value="EPOXHYDRLASE"/>
</dbReference>
<reference evidence="2 3" key="1">
    <citation type="submission" date="2013-01" db="EMBL/GenBank/DDBJ databases">
        <title>Whole genome shotgun sequence of Gordonia soli NBRC 108243.</title>
        <authorList>
            <person name="Isaki-Nakamura S."/>
            <person name="Hosoyama A."/>
            <person name="Tsuchikane K."/>
            <person name="Ando Y."/>
            <person name="Baba S."/>
            <person name="Ohji S."/>
            <person name="Hamada M."/>
            <person name="Tamura T."/>
            <person name="Yamazoe A."/>
            <person name="Yamazaki S."/>
            <person name="Fujita N."/>
        </authorList>
    </citation>
    <scope>NUCLEOTIDE SEQUENCE [LARGE SCALE GENOMIC DNA]</scope>
    <source>
        <strain evidence="2 3">NBRC 108243</strain>
    </source>
</reference>
<gene>
    <name evidence="2" type="ORF">GS4_05_01280</name>
</gene>
<dbReference type="PANTHER" id="PTHR43689">
    <property type="entry name" value="HYDROLASE"/>
    <property type="match status" value="1"/>
</dbReference>
<evidence type="ECO:0000259" key="1">
    <source>
        <dbReference type="Pfam" id="PF00561"/>
    </source>
</evidence>
<name>M0QEQ9_9ACTN</name>
<dbReference type="STRING" id="1223545.GS4_05_01280"/>
<dbReference type="InterPro" id="IPR000639">
    <property type="entry name" value="Epox_hydrolase-like"/>
</dbReference>
<accession>M0QEQ9</accession>
<dbReference type="InterPro" id="IPR029058">
    <property type="entry name" value="AB_hydrolase_fold"/>
</dbReference>
<comment type="caution">
    <text evidence="2">The sequence shown here is derived from an EMBL/GenBank/DDBJ whole genome shotgun (WGS) entry which is preliminary data.</text>
</comment>
<dbReference type="SUPFAM" id="SSF53474">
    <property type="entry name" value="alpha/beta-Hydrolases"/>
    <property type="match status" value="1"/>
</dbReference>
<organism evidence="2 3">
    <name type="scientific">Gordonia soli NBRC 108243</name>
    <dbReference type="NCBI Taxonomy" id="1223545"/>
    <lineage>
        <taxon>Bacteria</taxon>
        <taxon>Bacillati</taxon>
        <taxon>Actinomycetota</taxon>
        <taxon>Actinomycetes</taxon>
        <taxon>Mycobacteriales</taxon>
        <taxon>Gordoniaceae</taxon>
        <taxon>Gordonia</taxon>
    </lineage>
</organism>
<dbReference type="AlphaFoldDB" id="M0QEQ9"/>
<dbReference type="Pfam" id="PF00561">
    <property type="entry name" value="Abhydrolase_1"/>
    <property type="match status" value="1"/>
</dbReference>
<dbReference type="Gene3D" id="3.40.50.1820">
    <property type="entry name" value="alpha/beta hydrolase"/>
    <property type="match status" value="1"/>
</dbReference>
<dbReference type="PANTHER" id="PTHR43689:SF8">
    <property type="entry name" value="ALPHA_BETA-HYDROLASES SUPERFAMILY PROTEIN"/>
    <property type="match status" value="1"/>
</dbReference>
<proteinExistence type="predicted"/>
<dbReference type="eggNOG" id="COG2267">
    <property type="taxonomic scope" value="Bacteria"/>
</dbReference>
<keyword evidence="3" id="KW-1185">Reference proteome</keyword>